<proteinExistence type="predicted"/>
<evidence type="ECO:0000313" key="1">
    <source>
        <dbReference type="EMBL" id="KAG9510294.1"/>
    </source>
</evidence>
<reference evidence="1 2" key="1">
    <citation type="submission" date="2020-10" db="EMBL/GenBank/DDBJ databases">
        <authorList>
            <person name="Klimov P.B."/>
            <person name="Dyachkov S.M."/>
            <person name="Chetverikov P.E."/>
        </authorList>
    </citation>
    <scope>NUCLEOTIDE SEQUENCE [LARGE SCALE GENOMIC DNA]</scope>
    <source>
        <strain evidence="1">BMOC 18-1129-001#AD2665</strain>
        <tissue evidence="1">Entire mites</tissue>
    </source>
</reference>
<keyword evidence="2" id="KW-1185">Reference proteome</keyword>
<name>A0ABQ7SA43_9ACAR</name>
<comment type="caution">
    <text evidence="1">The sequence shown here is derived from an EMBL/GenBank/DDBJ whole genome shotgun (WGS) entry which is preliminary data.</text>
</comment>
<accession>A0ABQ7SA43</accession>
<dbReference type="Proteomes" id="UP000825002">
    <property type="component" value="Unassembled WGS sequence"/>
</dbReference>
<dbReference type="EMBL" id="JAIFTH010000182">
    <property type="protein sequence ID" value="KAG9510294.1"/>
    <property type="molecule type" value="Genomic_DNA"/>
</dbReference>
<protein>
    <submittedName>
        <fullName evidence="1">Uncharacterized protein</fullName>
    </submittedName>
</protein>
<evidence type="ECO:0000313" key="2">
    <source>
        <dbReference type="Proteomes" id="UP000825002"/>
    </source>
</evidence>
<organism evidence="1 2">
    <name type="scientific">Fragariocoptes setiger</name>
    <dbReference type="NCBI Taxonomy" id="1670756"/>
    <lineage>
        <taxon>Eukaryota</taxon>
        <taxon>Metazoa</taxon>
        <taxon>Ecdysozoa</taxon>
        <taxon>Arthropoda</taxon>
        <taxon>Chelicerata</taxon>
        <taxon>Arachnida</taxon>
        <taxon>Acari</taxon>
        <taxon>Acariformes</taxon>
        <taxon>Trombidiformes</taxon>
        <taxon>Prostigmata</taxon>
        <taxon>Eupodina</taxon>
        <taxon>Eriophyoidea</taxon>
        <taxon>Phytoptidae</taxon>
        <taxon>Fragariocoptes</taxon>
    </lineage>
</organism>
<sequence>MLHLRLNVWWVKSRR</sequence>
<gene>
    <name evidence="1" type="ORF">GZH46_01171</name>
</gene>